<keyword evidence="2" id="KW-1185">Reference proteome</keyword>
<dbReference type="InterPro" id="IPR036188">
    <property type="entry name" value="FAD/NAD-bd_sf"/>
</dbReference>
<organism evidence="1 2">
    <name type="scientific">Pseudorhodobacter antarcticus</name>
    <dbReference type="NCBI Taxonomy" id="1077947"/>
    <lineage>
        <taxon>Bacteria</taxon>
        <taxon>Pseudomonadati</taxon>
        <taxon>Pseudomonadota</taxon>
        <taxon>Alphaproteobacteria</taxon>
        <taxon>Rhodobacterales</taxon>
        <taxon>Paracoccaceae</taxon>
        <taxon>Pseudorhodobacter</taxon>
    </lineage>
</organism>
<reference evidence="1 2" key="1">
    <citation type="submission" date="2016-10" db="EMBL/GenBank/DDBJ databases">
        <authorList>
            <person name="de Groot N.N."/>
        </authorList>
    </citation>
    <scope>NUCLEOTIDE SEQUENCE [LARGE SCALE GENOMIC DNA]</scope>
    <source>
        <strain evidence="1 2">CGMCC 1.10836</strain>
    </source>
</reference>
<dbReference type="Gene3D" id="3.50.50.60">
    <property type="entry name" value="FAD/NAD(P)-binding domain"/>
    <property type="match status" value="1"/>
</dbReference>
<dbReference type="Proteomes" id="UP000183002">
    <property type="component" value="Unassembled WGS sequence"/>
</dbReference>
<sequence>MSGSDVDIAILGGGCAGLSMAIRLAKSHLSVRVIEPRAEYVDDRAWSFWRTRSDPFEDCVRKEWTSWTVAGPNHQSTRTSAHLRYQTIESGAFYTRACECIDQGQGTSLSMGVTANDVIRAGKNWRIETNAGAFTARTVIDTRPPMRVPVYGQFFLGREIQTERHVFDPDVVQLMHFRPARSAGVDFVYILPFAPDRALVEVTSFAPHNPGPDVFGPWLDAEIDALDPGKTETLRTEAGALPMEAGFADPEVQGIIRMGLGGGAARPSTGYAFSRTQIQADQVAAALIKGNTPKTSLDGPITRFMDRVFLQVMKTNPARGPALFEALFRNAPKDRLERFLSGSTSTFDRLSVMASLPPMPFLRAAAFPA</sequence>
<dbReference type="AlphaFoldDB" id="A0A1H8KMY2"/>
<dbReference type="OrthoDB" id="5793379at2"/>
<proteinExistence type="predicted"/>
<dbReference type="Pfam" id="PF05834">
    <property type="entry name" value="Lycopene_cycl"/>
    <property type="match status" value="1"/>
</dbReference>
<evidence type="ECO:0000313" key="2">
    <source>
        <dbReference type="Proteomes" id="UP000183002"/>
    </source>
</evidence>
<accession>A0A1H8KMY2</accession>
<protein>
    <submittedName>
        <fullName evidence="1">Lycopene beta-cyclase</fullName>
    </submittedName>
</protein>
<dbReference type="STRING" id="1077947.SAMN05216227_103319"/>
<dbReference type="RefSeq" id="WP_050520949.1">
    <property type="nucleotide sequence ID" value="NZ_FOCO01000033.1"/>
</dbReference>
<dbReference type="EMBL" id="FOCO01000033">
    <property type="protein sequence ID" value="SEN93926.1"/>
    <property type="molecule type" value="Genomic_DNA"/>
</dbReference>
<evidence type="ECO:0000313" key="1">
    <source>
        <dbReference type="EMBL" id="SEN93926.1"/>
    </source>
</evidence>
<gene>
    <name evidence="1" type="ORF">SAMN05216227_103319</name>
</gene>
<name>A0A1H8KMY2_9RHOB</name>
<dbReference type="SUPFAM" id="SSF51905">
    <property type="entry name" value="FAD/NAD(P)-binding domain"/>
    <property type="match status" value="1"/>
</dbReference>